<evidence type="ECO:0000256" key="1">
    <source>
        <dbReference type="SAM" id="MobiDB-lite"/>
    </source>
</evidence>
<gene>
    <name evidence="4" type="ORF">RJ639_042145</name>
</gene>
<reference evidence="4" key="1">
    <citation type="submission" date="2022-12" db="EMBL/GenBank/DDBJ databases">
        <title>Draft genome assemblies for two species of Escallonia (Escalloniales).</title>
        <authorList>
            <person name="Chanderbali A."/>
            <person name="Dervinis C."/>
            <person name="Anghel I."/>
            <person name="Soltis D."/>
            <person name="Soltis P."/>
            <person name="Zapata F."/>
        </authorList>
    </citation>
    <scope>NUCLEOTIDE SEQUENCE</scope>
    <source>
        <strain evidence="4">UCBG64.0493</strain>
        <tissue evidence="4">Leaf</tissue>
    </source>
</reference>
<dbReference type="InterPro" id="IPR004330">
    <property type="entry name" value="FAR1_DNA_bnd_dom"/>
</dbReference>
<dbReference type="Pfam" id="PF03101">
    <property type="entry name" value="FAR1"/>
    <property type="match status" value="1"/>
</dbReference>
<dbReference type="AlphaFoldDB" id="A0AA88WIW3"/>
<protein>
    <recommendedName>
        <fullName evidence="6">Reverse transcriptase Ty1/copia-type domain-containing protein</fullName>
    </recommendedName>
</protein>
<feature type="domain" description="Reverse transcriptase Ty1/copia-type" evidence="3">
    <location>
        <begin position="100"/>
        <end position="183"/>
    </location>
</feature>
<dbReference type="PANTHER" id="PTHR46328">
    <property type="entry name" value="FAR-RED IMPAIRED RESPONSIVE (FAR1) FAMILY PROTEIN-RELATED"/>
    <property type="match status" value="1"/>
</dbReference>
<feature type="region of interest" description="Disordered" evidence="1">
    <location>
        <begin position="477"/>
        <end position="534"/>
    </location>
</feature>
<organism evidence="4 5">
    <name type="scientific">Escallonia herrerae</name>
    <dbReference type="NCBI Taxonomy" id="1293975"/>
    <lineage>
        <taxon>Eukaryota</taxon>
        <taxon>Viridiplantae</taxon>
        <taxon>Streptophyta</taxon>
        <taxon>Embryophyta</taxon>
        <taxon>Tracheophyta</taxon>
        <taxon>Spermatophyta</taxon>
        <taxon>Magnoliopsida</taxon>
        <taxon>eudicotyledons</taxon>
        <taxon>Gunneridae</taxon>
        <taxon>Pentapetalae</taxon>
        <taxon>asterids</taxon>
        <taxon>campanulids</taxon>
        <taxon>Escalloniales</taxon>
        <taxon>Escalloniaceae</taxon>
        <taxon>Escallonia</taxon>
    </lineage>
</organism>
<evidence type="ECO:0000259" key="3">
    <source>
        <dbReference type="Pfam" id="PF07727"/>
    </source>
</evidence>
<accession>A0AA88WIW3</accession>
<dbReference type="EMBL" id="JAVXUP010000520">
    <property type="protein sequence ID" value="KAK3025988.1"/>
    <property type="molecule type" value="Genomic_DNA"/>
</dbReference>
<feature type="domain" description="FAR1" evidence="2">
    <location>
        <begin position="352"/>
        <end position="442"/>
    </location>
</feature>
<evidence type="ECO:0000313" key="4">
    <source>
        <dbReference type="EMBL" id="KAK3025988.1"/>
    </source>
</evidence>
<dbReference type="PANTHER" id="PTHR46328:SF41">
    <property type="entry name" value="FAR1 DNA BINDING DOMAIN, FHY3_FAR1 FAMILY-RELATED"/>
    <property type="match status" value="1"/>
</dbReference>
<dbReference type="Pfam" id="PF07727">
    <property type="entry name" value="RVT_2"/>
    <property type="match status" value="1"/>
</dbReference>
<proteinExistence type="predicted"/>
<dbReference type="CDD" id="cd09272">
    <property type="entry name" value="RNase_HI_RT_Ty1"/>
    <property type="match status" value="1"/>
</dbReference>
<comment type="caution">
    <text evidence="4">The sequence shown here is derived from an EMBL/GenBank/DDBJ whole genome shotgun (WGS) entry which is preliminary data.</text>
</comment>
<feature type="region of interest" description="Disordered" evidence="1">
    <location>
        <begin position="1"/>
        <end position="33"/>
    </location>
</feature>
<evidence type="ECO:0000313" key="5">
    <source>
        <dbReference type="Proteomes" id="UP001188597"/>
    </source>
</evidence>
<dbReference type="Proteomes" id="UP001188597">
    <property type="component" value="Unassembled WGS sequence"/>
</dbReference>
<name>A0AA88WIW3_9ASTE</name>
<feature type="compositionally biased region" description="Low complexity" evidence="1">
    <location>
        <begin position="502"/>
        <end position="515"/>
    </location>
</feature>
<sequence>MINTEFSGLNHENLDPKSISLPHDIDGNKNEGTQGTKELLVYSRKKQIQGNKTDASYVEIPKIVQDALQVPERKEAILKEMRDFEKNETWEVMDPLPFDGKITILIVHADEIILTGDDIAEIERLKQCLASEFEIKDLGSLMFFLRMEIARSKKGIVVSQRKYAIDLLKETGTSWCHPAEIPMDLNQKLGDNKEIHLPHPEILKKFSRKGLFFKKNEQRNLGAYTDVDWAGSITDRKSPSGYCTFVWETLVTWKSRKQSVMVHSSAKAEYRGTTHGICEMILSIEEIDATKGLIDYDIPNTHVRDEPRVDDVCDLSQCDNEVRTPRENEDYENFDSQQKDGKTFDTLEAAYEFYNRYALLNDFGTRKHNAHKIRVTGAIFRRQFVCNKEGFKKLDDKRPNVNEKRCRDFRTGCEAMMQVTLSKKLGAWVVDKFQDIHHHPLTTTPSKAIKHRSHSKYHRTNIEIQCIIPKTKLRNGKWNGTNSYKEDGNVDYDDMDNKSDASDSTVTKSVGSSSSNRVCGPGEPGSRVFSSTFS</sequence>
<evidence type="ECO:0008006" key="6">
    <source>
        <dbReference type="Google" id="ProtNLM"/>
    </source>
</evidence>
<dbReference type="InterPro" id="IPR013103">
    <property type="entry name" value="RVT_2"/>
</dbReference>
<keyword evidence="5" id="KW-1185">Reference proteome</keyword>
<evidence type="ECO:0000259" key="2">
    <source>
        <dbReference type="Pfam" id="PF03101"/>
    </source>
</evidence>